<protein>
    <submittedName>
        <fullName evidence="2">Predicted protein</fullName>
    </submittedName>
</protein>
<evidence type="ECO:0000259" key="1">
    <source>
        <dbReference type="Pfam" id="PF13475"/>
    </source>
</evidence>
<dbReference type="InterPro" id="IPR025197">
    <property type="entry name" value="DUF4116"/>
</dbReference>
<name>D2V484_NAEGR</name>
<feature type="domain" description="DUF4116" evidence="1">
    <location>
        <begin position="148"/>
        <end position="195"/>
    </location>
</feature>
<evidence type="ECO:0000313" key="2">
    <source>
        <dbReference type="EMBL" id="EFC48473.1"/>
    </source>
</evidence>
<dbReference type="KEGG" id="ngr:NAEGRDRAFT_63632"/>
<dbReference type="OrthoDB" id="447781at2759"/>
<dbReference type="Proteomes" id="UP000006671">
    <property type="component" value="Unassembled WGS sequence"/>
</dbReference>
<dbReference type="AlphaFoldDB" id="D2V484"/>
<dbReference type="EMBL" id="GG738851">
    <property type="protein sequence ID" value="EFC48473.1"/>
    <property type="molecule type" value="Genomic_DNA"/>
</dbReference>
<dbReference type="RefSeq" id="XP_002681217.1">
    <property type="nucleotide sequence ID" value="XM_002681171.1"/>
</dbReference>
<gene>
    <name evidence="2" type="ORF">NAEGRDRAFT_63632</name>
</gene>
<keyword evidence="3" id="KW-1185">Reference proteome</keyword>
<accession>D2V484</accession>
<dbReference type="VEuPathDB" id="AmoebaDB:NAEGRDRAFT_63632"/>
<dbReference type="Pfam" id="PF13475">
    <property type="entry name" value="DUF4116"/>
    <property type="match status" value="1"/>
</dbReference>
<reference evidence="2 3" key="1">
    <citation type="journal article" date="2010" name="Cell">
        <title>The genome of Naegleria gruberi illuminates early eukaryotic versatility.</title>
        <authorList>
            <person name="Fritz-Laylin L.K."/>
            <person name="Prochnik S.E."/>
            <person name="Ginger M.L."/>
            <person name="Dacks J.B."/>
            <person name="Carpenter M.L."/>
            <person name="Field M.C."/>
            <person name="Kuo A."/>
            <person name="Paredez A."/>
            <person name="Chapman J."/>
            <person name="Pham J."/>
            <person name="Shu S."/>
            <person name="Neupane R."/>
            <person name="Cipriano M."/>
            <person name="Mancuso J."/>
            <person name="Tu H."/>
            <person name="Salamov A."/>
            <person name="Lindquist E."/>
            <person name="Shapiro H."/>
            <person name="Lucas S."/>
            <person name="Grigoriev I.V."/>
            <person name="Cande W.Z."/>
            <person name="Fulton C."/>
            <person name="Rokhsar D.S."/>
            <person name="Dawson S.C."/>
        </authorList>
    </citation>
    <scope>NUCLEOTIDE SEQUENCE [LARGE SCALE GENOMIC DNA]</scope>
    <source>
        <strain evidence="2 3">NEG-M</strain>
    </source>
</reference>
<organism evidence="3">
    <name type="scientific">Naegleria gruberi</name>
    <name type="common">Amoeba</name>
    <dbReference type="NCBI Taxonomy" id="5762"/>
    <lineage>
        <taxon>Eukaryota</taxon>
        <taxon>Discoba</taxon>
        <taxon>Heterolobosea</taxon>
        <taxon>Tetramitia</taxon>
        <taxon>Eutetramitia</taxon>
        <taxon>Vahlkampfiidae</taxon>
        <taxon>Naegleria</taxon>
    </lineage>
</organism>
<proteinExistence type="predicted"/>
<evidence type="ECO:0000313" key="3">
    <source>
        <dbReference type="Proteomes" id="UP000006671"/>
    </source>
</evidence>
<sequence length="219" mass="25670">MTFHYSHGFPDSQVIILVDISFSSASLQSKMRGDTTMEEIMNSYYTIPIQYICWKIDLIRDRRQIKRYLGLFLGNYLSFHISESEATEIWKRITEENYQQGVCEEDYEFLEIMVNKLKFWKDKEFLSFMVDGNGLTLRHLSDKFRNDKEIVLNAVKNNGLALEFASVNMRNDKQVVLRAIKNKIGALEYASTELKKDKDVISVVQNPITWYMYGLISKL</sequence>
<dbReference type="GeneID" id="8862096"/>
<dbReference type="InParanoid" id="D2V484"/>